<comment type="caution">
    <text evidence="2">The sequence shown here is derived from an EMBL/GenBank/DDBJ whole genome shotgun (WGS) entry which is preliminary data.</text>
</comment>
<feature type="compositionally biased region" description="Polar residues" evidence="1">
    <location>
        <begin position="20"/>
        <end position="56"/>
    </location>
</feature>
<evidence type="ECO:0000256" key="1">
    <source>
        <dbReference type="SAM" id="MobiDB-lite"/>
    </source>
</evidence>
<evidence type="ECO:0000313" key="3">
    <source>
        <dbReference type="Proteomes" id="UP000789901"/>
    </source>
</evidence>
<dbReference type="Proteomes" id="UP000789901">
    <property type="component" value="Unassembled WGS sequence"/>
</dbReference>
<keyword evidence="3" id="KW-1185">Reference proteome</keyword>
<protein>
    <submittedName>
        <fullName evidence="2">43907_t:CDS:1</fullName>
    </submittedName>
</protein>
<reference evidence="2 3" key="1">
    <citation type="submission" date="2021-06" db="EMBL/GenBank/DDBJ databases">
        <authorList>
            <person name="Kallberg Y."/>
            <person name="Tangrot J."/>
            <person name="Rosling A."/>
        </authorList>
    </citation>
    <scope>NUCLEOTIDE SEQUENCE [LARGE SCALE GENOMIC DNA]</scope>
    <source>
        <strain evidence="2 3">120-4 pot B 10/14</strain>
    </source>
</reference>
<sequence>MDKSVDFFFLTRSQQLVKTNQQVTAPAHGSSKNTPRIGDTTNDINDATYQHTATSSNEKRNTTN</sequence>
<evidence type="ECO:0000313" key="2">
    <source>
        <dbReference type="EMBL" id="CAG8690335.1"/>
    </source>
</evidence>
<organism evidence="2 3">
    <name type="scientific">Gigaspora margarita</name>
    <dbReference type="NCBI Taxonomy" id="4874"/>
    <lineage>
        <taxon>Eukaryota</taxon>
        <taxon>Fungi</taxon>
        <taxon>Fungi incertae sedis</taxon>
        <taxon>Mucoromycota</taxon>
        <taxon>Glomeromycotina</taxon>
        <taxon>Glomeromycetes</taxon>
        <taxon>Diversisporales</taxon>
        <taxon>Gigasporaceae</taxon>
        <taxon>Gigaspora</taxon>
    </lineage>
</organism>
<gene>
    <name evidence="2" type="ORF">GMARGA_LOCUS11472</name>
</gene>
<feature type="region of interest" description="Disordered" evidence="1">
    <location>
        <begin position="20"/>
        <end position="64"/>
    </location>
</feature>
<proteinExistence type="predicted"/>
<name>A0ABN7UXJ3_GIGMA</name>
<dbReference type="EMBL" id="CAJVQB010006717">
    <property type="protein sequence ID" value="CAG8690335.1"/>
    <property type="molecule type" value="Genomic_DNA"/>
</dbReference>
<accession>A0ABN7UXJ3</accession>